<evidence type="ECO:0000313" key="4">
    <source>
        <dbReference type="WBParaSite" id="ECPE_0001130401-mRNA-1"/>
    </source>
</evidence>
<evidence type="ECO:0000313" key="2">
    <source>
        <dbReference type="EMBL" id="VDP88277.1"/>
    </source>
</evidence>
<organism evidence="4">
    <name type="scientific">Echinostoma caproni</name>
    <dbReference type="NCBI Taxonomy" id="27848"/>
    <lineage>
        <taxon>Eukaryota</taxon>
        <taxon>Metazoa</taxon>
        <taxon>Spiralia</taxon>
        <taxon>Lophotrochozoa</taxon>
        <taxon>Platyhelminthes</taxon>
        <taxon>Trematoda</taxon>
        <taxon>Digenea</taxon>
        <taxon>Plagiorchiida</taxon>
        <taxon>Echinostomata</taxon>
        <taxon>Echinostomatoidea</taxon>
        <taxon>Echinostomatidae</taxon>
        <taxon>Echinostoma</taxon>
    </lineage>
</organism>
<sequence>MPGAAFPCLNEHCGKRKAEIASVISPAKGSKKPNLNPPKAYADAAKANADPTNQGCKVTSKGKTAVGSTVSQVGTGRVRDLKWT</sequence>
<evidence type="ECO:0000313" key="3">
    <source>
        <dbReference type="Proteomes" id="UP000272942"/>
    </source>
</evidence>
<dbReference type="WBParaSite" id="ECPE_0001130401-mRNA-1">
    <property type="protein sequence ID" value="ECPE_0001130401-mRNA-1"/>
    <property type="gene ID" value="ECPE_0001130401"/>
</dbReference>
<proteinExistence type="predicted"/>
<gene>
    <name evidence="2" type="ORF">ECPE_LOCUS11269</name>
</gene>
<accession>A0A183AWD4</accession>
<reference evidence="2 3" key="2">
    <citation type="submission" date="2018-11" db="EMBL/GenBank/DDBJ databases">
        <authorList>
            <consortium name="Pathogen Informatics"/>
        </authorList>
    </citation>
    <scope>NUCLEOTIDE SEQUENCE [LARGE SCALE GENOMIC DNA]</scope>
    <source>
        <strain evidence="2 3">Egypt</strain>
    </source>
</reference>
<protein>
    <submittedName>
        <fullName evidence="4">H15 domain-containing protein</fullName>
    </submittedName>
</protein>
<dbReference type="AlphaFoldDB" id="A0A183AWD4"/>
<keyword evidence="3" id="KW-1185">Reference proteome</keyword>
<name>A0A183AWD4_9TREM</name>
<dbReference type="Proteomes" id="UP000272942">
    <property type="component" value="Unassembled WGS sequence"/>
</dbReference>
<reference evidence="4" key="1">
    <citation type="submission" date="2016-06" db="UniProtKB">
        <authorList>
            <consortium name="WormBaseParasite"/>
        </authorList>
    </citation>
    <scope>IDENTIFICATION</scope>
</reference>
<dbReference type="EMBL" id="UZAN01050509">
    <property type="protein sequence ID" value="VDP88277.1"/>
    <property type="molecule type" value="Genomic_DNA"/>
</dbReference>
<feature type="region of interest" description="Disordered" evidence="1">
    <location>
        <begin position="47"/>
        <end position="84"/>
    </location>
</feature>
<evidence type="ECO:0000256" key="1">
    <source>
        <dbReference type="SAM" id="MobiDB-lite"/>
    </source>
</evidence>